<dbReference type="AlphaFoldDB" id="A0A1I7YDL9"/>
<evidence type="ECO:0000259" key="9">
    <source>
        <dbReference type="PROSITE" id="PS50157"/>
    </source>
</evidence>
<proteinExistence type="predicted"/>
<keyword evidence="5" id="KW-0862">Zinc</keyword>
<feature type="compositionally biased region" description="Polar residues" evidence="8">
    <location>
        <begin position="196"/>
        <end position="208"/>
    </location>
</feature>
<feature type="domain" description="C2H2-type" evidence="9">
    <location>
        <begin position="298"/>
        <end position="325"/>
    </location>
</feature>
<keyword evidence="4 7" id="KW-0863">Zinc-finger</keyword>
<name>A0A1I7YDL9_9BILA</name>
<dbReference type="PANTHER" id="PTHR23226:SF416">
    <property type="entry name" value="FI01424P"/>
    <property type="match status" value="1"/>
</dbReference>
<evidence type="ECO:0000256" key="1">
    <source>
        <dbReference type="ARBA" id="ARBA00004123"/>
    </source>
</evidence>
<dbReference type="SUPFAM" id="SSF57667">
    <property type="entry name" value="beta-beta-alpha zinc fingers"/>
    <property type="match status" value="2"/>
</dbReference>
<dbReference type="InterPro" id="IPR013087">
    <property type="entry name" value="Znf_C2H2_type"/>
</dbReference>
<dbReference type="Pfam" id="PF00096">
    <property type="entry name" value="zf-C2H2"/>
    <property type="match status" value="2"/>
</dbReference>
<keyword evidence="6" id="KW-0539">Nucleus</keyword>
<evidence type="ECO:0000256" key="8">
    <source>
        <dbReference type="SAM" id="MobiDB-lite"/>
    </source>
</evidence>
<dbReference type="Proteomes" id="UP000095287">
    <property type="component" value="Unplaced"/>
</dbReference>
<feature type="compositionally biased region" description="Basic and acidic residues" evidence="8">
    <location>
        <begin position="179"/>
        <end position="195"/>
    </location>
</feature>
<dbReference type="GO" id="GO:0005634">
    <property type="term" value="C:nucleus"/>
    <property type="evidence" value="ECO:0007669"/>
    <property type="project" value="UniProtKB-SubCell"/>
</dbReference>
<evidence type="ECO:0000256" key="2">
    <source>
        <dbReference type="ARBA" id="ARBA00022723"/>
    </source>
</evidence>
<keyword evidence="3" id="KW-0677">Repeat</keyword>
<dbReference type="PANTHER" id="PTHR23226">
    <property type="entry name" value="ZINC FINGER AND SCAN DOMAIN-CONTAINING"/>
    <property type="match status" value="1"/>
</dbReference>
<keyword evidence="10" id="KW-1185">Reference proteome</keyword>
<evidence type="ECO:0000256" key="7">
    <source>
        <dbReference type="PROSITE-ProRule" id="PRU00042"/>
    </source>
</evidence>
<accession>A0A1I7YDL9</accession>
<feature type="region of interest" description="Disordered" evidence="8">
    <location>
        <begin position="164"/>
        <end position="210"/>
    </location>
</feature>
<dbReference type="Pfam" id="PF13912">
    <property type="entry name" value="zf-C2H2_6"/>
    <property type="match status" value="1"/>
</dbReference>
<dbReference type="Gene3D" id="3.30.160.60">
    <property type="entry name" value="Classic Zinc Finger"/>
    <property type="match status" value="2"/>
</dbReference>
<keyword evidence="2" id="KW-0479">Metal-binding</keyword>
<feature type="domain" description="C2H2-type" evidence="9">
    <location>
        <begin position="270"/>
        <end position="297"/>
    </location>
</feature>
<dbReference type="SMART" id="SM00355">
    <property type="entry name" value="ZnF_C2H2"/>
    <property type="match status" value="4"/>
</dbReference>
<evidence type="ECO:0000256" key="6">
    <source>
        <dbReference type="ARBA" id="ARBA00023242"/>
    </source>
</evidence>
<comment type="subcellular location">
    <subcellularLocation>
        <location evidence="1">Nucleus</location>
    </subcellularLocation>
</comment>
<evidence type="ECO:0000256" key="3">
    <source>
        <dbReference type="ARBA" id="ARBA00022737"/>
    </source>
</evidence>
<evidence type="ECO:0000256" key="4">
    <source>
        <dbReference type="ARBA" id="ARBA00022771"/>
    </source>
</evidence>
<dbReference type="GO" id="GO:0008270">
    <property type="term" value="F:zinc ion binding"/>
    <property type="evidence" value="ECO:0007669"/>
    <property type="project" value="UniProtKB-KW"/>
</dbReference>
<evidence type="ECO:0000313" key="10">
    <source>
        <dbReference type="Proteomes" id="UP000095287"/>
    </source>
</evidence>
<dbReference type="GO" id="GO:0000981">
    <property type="term" value="F:DNA-binding transcription factor activity, RNA polymerase II-specific"/>
    <property type="evidence" value="ECO:0007669"/>
    <property type="project" value="TreeGrafter"/>
</dbReference>
<feature type="region of interest" description="Disordered" evidence="8">
    <location>
        <begin position="92"/>
        <end position="130"/>
    </location>
</feature>
<feature type="domain" description="C2H2-type" evidence="9">
    <location>
        <begin position="242"/>
        <end position="265"/>
    </location>
</feature>
<dbReference type="GO" id="GO:0000978">
    <property type="term" value="F:RNA polymerase II cis-regulatory region sequence-specific DNA binding"/>
    <property type="evidence" value="ECO:0007669"/>
    <property type="project" value="TreeGrafter"/>
</dbReference>
<reference evidence="11" key="1">
    <citation type="submission" date="2016-11" db="UniProtKB">
        <authorList>
            <consortium name="WormBaseParasite"/>
        </authorList>
    </citation>
    <scope>IDENTIFICATION</scope>
</reference>
<dbReference type="PROSITE" id="PS00028">
    <property type="entry name" value="ZINC_FINGER_C2H2_1"/>
    <property type="match status" value="2"/>
</dbReference>
<dbReference type="InterPro" id="IPR036236">
    <property type="entry name" value="Znf_C2H2_sf"/>
</dbReference>
<dbReference type="WBParaSite" id="L893_g15254.t1">
    <property type="protein sequence ID" value="L893_g15254.t1"/>
    <property type="gene ID" value="L893_g15254"/>
</dbReference>
<protein>
    <submittedName>
        <fullName evidence="11">Protein krueppel</fullName>
    </submittedName>
</protein>
<evidence type="ECO:0000313" key="11">
    <source>
        <dbReference type="WBParaSite" id="L893_g15254.t1"/>
    </source>
</evidence>
<sequence>MTKQNYMPHSAHRAVLTANKWAEDYDRMLLDLYCIRSKRVVRSRFEHTVFLTCNSDISHIIPRFLAHQRIMSSTRSDSLEFDDIELIEEFLVDEPGTSSETETNPPTKSPSVDSEYTATPTIPNESHVSDPNFLETRYLDSNEMYDSDVLYKDESGNLYRVVPQPLMFPEPDAPSDASKNNDKTDGKEQCEKNTDPTDQLQAPSTSSGAKERALSSLKAFYLQIGDRRLRFKAVKLSGNEKLRCDECKTTFSTRARMMKHNRTFHPQLVFQCPYCERTFLQQHTLDNHRRTHSMEKRYACHLCPKRFVKQSNYIIHLKLHSTGDRSICPDCDRWFPEEQAMISHNAQCAMRSQKSVPSNRVEAHGSYRYPNESKQFADETHHFEPHYDLVHCASQPTLDSGSRS</sequence>
<feature type="compositionally biased region" description="Polar residues" evidence="8">
    <location>
        <begin position="96"/>
        <end position="126"/>
    </location>
</feature>
<evidence type="ECO:0000256" key="5">
    <source>
        <dbReference type="ARBA" id="ARBA00022833"/>
    </source>
</evidence>
<organism evidence="10 11">
    <name type="scientific">Steinernema glaseri</name>
    <dbReference type="NCBI Taxonomy" id="37863"/>
    <lineage>
        <taxon>Eukaryota</taxon>
        <taxon>Metazoa</taxon>
        <taxon>Ecdysozoa</taxon>
        <taxon>Nematoda</taxon>
        <taxon>Chromadorea</taxon>
        <taxon>Rhabditida</taxon>
        <taxon>Tylenchina</taxon>
        <taxon>Panagrolaimomorpha</taxon>
        <taxon>Strongyloidoidea</taxon>
        <taxon>Steinernematidae</taxon>
        <taxon>Steinernema</taxon>
    </lineage>
</organism>
<dbReference type="PROSITE" id="PS50157">
    <property type="entry name" value="ZINC_FINGER_C2H2_2"/>
    <property type="match status" value="3"/>
</dbReference>